<gene>
    <name evidence="4" type="ORF">VTJ49DRAFT_760</name>
</gene>
<feature type="domain" description="Thioesterase" evidence="3">
    <location>
        <begin position="84"/>
        <end position="160"/>
    </location>
</feature>
<reference evidence="4 5" key="1">
    <citation type="journal article" date="2024" name="Commun. Biol.">
        <title>Comparative genomic analysis of thermophilic fungi reveals convergent evolutionary adaptations and gene losses.</title>
        <authorList>
            <person name="Steindorff A.S."/>
            <person name="Aguilar-Pontes M.V."/>
            <person name="Robinson A.J."/>
            <person name="Andreopoulos B."/>
            <person name="LaButti K."/>
            <person name="Kuo A."/>
            <person name="Mondo S."/>
            <person name="Riley R."/>
            <person name="Otillar R."/>
            <person name="Haridas S."/>
            <person name="Lipzen A."/>
            <person name="Grimwood J."/>
            <person name="Schmutz J."/>
            <person name="Clum A."/>
            <person name="Reid I.D."/>
            <person name="Moisan M.C."/>
            <person name="Butler G."/>
            <person name="Nguyen T.T.M."/>
            <person name="Dewar K."/>
            <person name="Conant G."/>
            <person name="Drula E."/>
            <person name="Henrissat B."/>
            <person name="Hansel C."/>
            <person name="Singer S."/>
            <person name="Hutchinson M.I."/>
            <person name="de Vries R.P."/>
            <person name="Natvig D.O."/>
            <person name="Powell A.J."/>
            <person name="Tsang A."/>
            <person name="Grigoriev I.V."/>
        </authorList>
    </citation>
    <scope>NUCLEOTIDE SEQUENCE [LARGE SCALE GENOMIC DNA]</scope>
    <source>
        <strain evidence="4 5">CBS 620.91</strain>
    </source>
</reference>
<keyword evidence="2" id="KW-0378">Hydrolase</keyword>
<dbReference type="PANTHER" id="PTHR21660:SF1">
    <property type="entry name" value="ACYL-COENZYME A THIOESTERASE 13"/>
    <property type="match status" value="1"/>
</dbReference>
<dbReference type="Proteomes" id="UP001583172">
    <property type="component" value="Unassembled WGS sequence"/>
</dbReference>
<evidence type="ECO:0000256" key="2">
    <source>
        <dbReference type="ARBA" id="ARBA00022801"/>
    </source>
</evidence>
<evidence type="ECO:0000313" key="4">
    <source>
        <dbReference type="EMBL" id="KAL1840144.1"/>
    </source>
</evidence>
<evidence type="ECO:0000259" key="3">
    <source>
        <dbReference type="Pfam" id="PF03061"/>
    </source>
</evidence>
<dbReference type="Gene3D" id="3.10.129.10">
    <property type="entry name" value="Hotdog Thioesterase"/>
    <property type="match status" value="1"/>
</dbReference>
<dbReference type="Pfam" id="PF03061">
    <property type="entry name" value="4HBT"/>
    <property type="match status" value="1"/>
</dbReference>
<organism evidence="4 5">
    <name type="scientific">Humicola insolens</name>
    <name type="common">Soft-rot fungus</name>
    <dbReference type="NCBI Taxonomy" id="85995"/>
    <lineage>
        <taxon>Eukaryota</taxon>
        <taxon>Fungi</taxon>
        <taxon>Dikarya</taxon>
        <taxon>Ascomycota</taxon>
        <taxon>Pezizomycotina</taxon>
        <taxon>Sordariomycetes</taxon>
        <taxon>Sordariomycetidae</taxon>
        <taxon>Sordariales</taxon>
        <taxon>Chaetomiaceae</taxon>
        <taxon>Mycothermus</taxon>
    </lineage>
</organism>
<dbReference type="SUPFAM" id="SSF54637">
    <property type="entry name" value="Thioesterase/thiol ester dehydrase-isomerase"/>
    <property type="match status" value="1"/>
</dbReference>
<dbReference type="InterPro" id="IPR029069">
    <property type="entry name" value="HotDog_dom_sf"/>
</dbReference>
<dbReference type="EMBL" id="JAZGSY010000125">
    <property type="protein sequence ID" value="KAL1840144.1"/>
    <property type="molecule type" value="Genomic_DNA"/>
</dbReference>
<name>A0ABR3VE52_HUMIN</name>
<evidence type="ECO:0000313" key="5">
    <source>
        <dbReference type="Proteomes" id="UP001583172"/>
    </source>
</evidence>
<evidence type="ECO:0000256" key="1">
    <source>
        <dbReference type="ARBA" id="ARBA00008324"/>
    </source>
</evidence>
<dbReference type="CDD" id="cd03443">
    <property type="entry name" value="PaaI_thioesterase"/>
    <property type="match status" value="1"/>
</dbReference>
<keyword evidence="5" id="KW-1185">Reference proteome</keyword>
<comment type="similarity">
    <text evidence="1">Belongs to the thioesterase PaaI family.</text>
</comment>
<protein>
    <recommendedName>
        <fullName evidence="3">Thioesterase domain-containing protein</fullName>
    </recommendedName>
</protein>
<comment type="caution">
    <text evidence="4">The sequence shown here is derived from an EMBL/GenBank/DDBJ whole genome shotgun (WGS) entry which is preliminary data.</text>
</comment>
<proteinExistence type="inferred from homology"/>
<sequence>MSDSNTPDKTERHAQMFLSLKGEDRIRVVLEDFGKQVADPDEKEWTQLLIPYMKIESVSPPDAPHPSVTFRFTVQPEHCNRLRNLHGGCTATLFDFCTSVPLALVARPGYWSRLGVSRTLNTTYLRPAPQGTEVLVECDIVQIGRRLCTLRGIMRRASDGIILATCEHGKVNTDLDVGAKA</sequence>
<dbReference type="InterPro" id="IPR006683">
    <property type="entry name" value="Thioestr_dom"/>
</dbReference>
<accession>A0ABR3VE52</accession>
<dbReference type="InterPro" id="IPR039298">
    <property type="entry name" value="ACOT13"/>
</dbReference>
<dbReference type="PANTHER" id="PTHR21660">
    <property type="entry name" value="THIOESTERASE SUPERFAMILY MEMBER-RELATED"/>
    <property type="match status" value="1"/>
</dbReference>